<dbReference type="SUPFAM" id="SSF48371">
    <property type="entry name" value="ARM repeat"/>
    <property type="match status" value="1"/>
</dbReference>
<name>A0A813BCU1_9DINO</name>
<evidence type="ECO:0000313" key="2">
    <source>
        <dbReference type="Proteomes" id="UP000601435"/>
    </source>
</evidence>
<dbReference type="InterPro" id="IPR016024">
    <property type="entry name" value="ARM-type_fold"/>
</dbReference>
<reference evidence="1" key="1">
    <citation type="submission" date="2021-02" db="EMBL/GenBank/DDBJ databases">
        <authorList>
            <person name="Dougan E. K."/>
            <person name="Rhodes N."/>
            <person name="Thang M."/>
            <person name="Chan C."/>
        </authorList>
    </citation>
    <scope>NUCLEOTIDE SEQUENCE</scope>
</reference>
<organism evidence="1 2">
    <name type="scientific">Symbiodinium necroappetens</name>
    <dbReference type="NCBI Taxonomy" id="1628268"/>
    <lineage>
        <taxon>Eukaryota</taxon>
        <taxon>Sar</taxon>
        <taxon>Alveolata</taxon>
        <taxon>Dinophyceae</taxon>
        <taxon>Suessiales</taxon>
        <taxon>Symbiodiniaceae</taxon>
        <taxon>Symbiodinium</taxon>
    </lineage>
</organism>
<comment type="caution">
    <text evidence="1">The sequence shown here is derived from an EMBL/GenBank/DDBJ whole genome shotgun (WGS) entry which is preliminary data.</text>
</comment>
<dbReference type="PANTHER" id="PTHR19316">
    <property type="entry name" value="PROTEIN FOLDING REGULATOR"/>
    <property type="match status" value="1"/>
</dbReference>
<gene>
    <name evidence="1" type="primary">FES1</name>
    <name evidence="1" type="ORF">SNEC2469_LOCUS30287</name>
</gene>
<evidence type="ECO:0000313" key="1">
    <source>
        <dbReference type="EMBL" id="CAE7900327.1"/>
    </source>
</evidence>
<dbReference type="Gene3D" id="1.25.10.10">
    <property type="entry name" value="Leucine-rich Repeat Variant"/>
    <property type="match status" value="1"/>
</dbReference>
<dbReference type="EMBL" id="CAJNJA010070252">
    <property type="protein sequence ID" value="CAE7900327.1"/>
    <property type="molecule type" value="Genomic_DNA"/>
</dbReference>
<accession>A0A813BCU1</accession>
<dbReference type="Proteomes" id="UP000601435">
    <property type="component" value="Unassembled WGS sequence"/>
</dbReference>
<dbReference type="InterPro" id="IPR050693">
    <property type="entry name" value="Hsp70_NEF-Inhibitors"/>
</dbReference>
<dbReference type="InterPro" id="IPR011989">
    <property type="entry name" value="ARM-like"/>
</dbReference>
<dbReference type="GO" id="GO:0005783">
    <property type="term" value="C:endoplasmic reticulum"/>
    <property type="evidence" value="ECO:0007669"/>
    <property type="project" value="TreeGrafter"/>
</dbReference>
<keyword evidence="2" id="KW-1185">Reference proteome</keyword>
<dbReference type="AlphaFoldDB" id="A0A813BCU1"/>
<proteinExistence type="predicted"/>
<dbReference type="GO" id="GO:0000774">
    <property type="term" value="F:adenyl-nucleotide exchange factor activity"/>
    <property type="evidence" value="ECO:0007669"/>
    <property type="project" value="TreeGrafter"/>
</dbReference>
<sequence>MAGINWPGLLAWSTKYHDGTAPSEFKQLSEEDRRFLERAMEEAFGHVEDPNKVMVEARDQILSPERTDESISTALEVIDRCCDDPDCARNAEKLDVLQPLLDLASSHEGSIRSRTFEILALLFSNNPNIQEAGVKRHALALCMRIAQESPAGSEERSKAFRALVALVRNVKEFEKLLLDHSGGVALLTLCMDLQELPGTREKAASFVRSLVENESMAAEHAAPLATALAKLFSNLEDAGIQYKETLASCALQLGSGFKAQCPPELLAAVTARVSELTAATDPEAEQELSCLKDCAAVLNA</sequence>
<protein>
    <submittedName>
        <fullName evidence="1">FES1 protein</fullName>
    </submittedName>
</protein>
<dbReference type="OrthoDB" id="10250458at2759"/>
<dbReference type="PANTHER" id="PTHR19316:SF18">
    <property type="entry name" value="HSP70-BINDING PROTEIN 1"/>
    <property type="match status" value="1"/>
</dbReference>